<dbReference type="RefSeq" id="XP_043157220.1">
    <property type="nucleotide sequence ID" value="XM_043301285.1"/>
</dbReference>
<accession>A0A9P3BC61</accession>
<sequence>MHSNFTVAGAVHNLESVIKDAAERERLLNDGRVLIINVWRPLKTVKRDPLAASDWNTLDWWQDRMLTPLILPDGGWS</sequence>
<name>A0A9P3BC61_9EURO</name>
<dbReference type="Proteomes" id="UP001043456">
    <property type="component" value="Unassembled WGS sequence"/>
</dbReference>
<protein>
    <submittedName>
        <fullName evidence="1">Uncharacterized protein</fullName>
    </submittedName>
</protein>
<dbReference type="AlphaFoldDB" id="A0A9P3BC61"/>
<proteinExistence type="predicted"/>
<dbReference type="OrthoDB" id="412788at2759"/>
<evidence type="ECO:0000313" key="2">
    <source>
        <dbReference type="Proteomes" id="UP001043456"/>
    </source>
</evidence>
<reference evidence="1 2" key="1">
    <citation type="submission" date="2018-10" db="EMBL/GenBank/DDBJ databases">
        <title>Pan-genome distribution and transcriptional activeness of fungal secondary metabolism genes in Aspergillus section Fumigati.</title>
        <authorList>
            <person name="Takahashi H."/>
            <person name="Umemura M."/>
            <person name="Ninomiya A."/>
            <person name="Kusuya Y."/>
            <person name="Urayama S."/>
            <person name="Shimizu M."/>
            <person name="Watanabe A."/>
            <person name="Kamei K."/>
            <person name="Yaguchi T."/>
            <person name="Hagiwara D."/>
        </authorList>
    </citation>
    <scope>NUCLEOTIDE SEQUENCE [LARGE SCALE GENOMIC DNA]</scope>
    <source>
        <strain evidence="1 2">IFM 55266</strain>
    </source>
</reference>
<gene>
    <name evidence="1" type="ORF">Asppvi_005362</name>
</gene>
<dbReference type="GeneID" id="67003974"/>
<organism evidence="1 2">
    <name type="scientific">Aspergillus pseudoviridinutans</name>
    <dbReference type="NCBI Taxonomy" id="1517512"/>
    <lineage>
        <taxon>Eukaryota</taxon>
        <taxon>Fungi</taxon>
        <taxon>Dikarya</taxon>
        <taxon>Ascomycota</taxon>
        <taxon>Pezizomycotina</taxon>
        <taxon>Eurotiomycetes</taxon>
        <taxon>Eurotiomycetidae</taxon>
        <taxon>Eurotiales</taxon>
        <taxon>Aspergillaceae</taxon>
        <taxon>Aspergillus</taxon>
        <taxon>Aspergillus subgen. Fumigati</taxon>
    </lineage>
</organism>
<dbReference type="EMBL" id="BHVY01000003">
    <property type="protein sequence ID" value="GIJ86473.1"/>
    <property type="molecule type" value="Genomic_DNA"/>
</dbReference>
<evidence type="ECO:0000313" key="1">
    <source>
        <dbReference type="EMBL" id="GIJ86473.1"/>
    </source>
</evidence>
<keyword evidence="2" id="KW-1185">Reference proteome</keyword>
<comment type="caution">
    <text evidence="1">The sequence shown here is derived from an EMBL/GenBank/DDBJ whole genome shotgun (WGS) entry which is preliminary data.</text>
</comment>